<dbReference type="SUPFAM" id="SSF46689">
    <property type="entry name" value="Homeodomain-like"/>
    <property type="match status" value="1"/>
</dbReference>
<reference evidence="2 3" key="1">
    <citation type="submission" date="2019-10" db="EMBL/GenBank/DDBJ databases">
        <title>Evaluation of single-gene subtyping targets for Pseudomonas.</title>
        <authorList>
            <person name="Reichler S.J."/>
            <person name="Orsi R.H."/>
            <person name="Wiedmann M."/>
            <person name="Martin N.H."/>
            <person name="Murphy S.I."/>
        </authorList>
    </citation>
    <scope>NUCLEOTIDE SEQUENCE [LARGE SCALE GENOMIC DNA]</scope>
    <source>
        <strain evidence="2 3">FSL R10-1876</strain>
    </source>
</reference>
<dbReference type="InterPro" id="IPR009057">
    <property type="entry name" value="Homeodomain-like_sf"/>
</dbReference>
<name>A0A6I1WJ43_9PSED</name>
<dbReference type="InterPro" id="IPR052411">
    <property type="entry name" value="c-mor_Regulatory_Protein"/>
</dbReference>
<evidence type="ECO:0000313" key="2">
    <source>
        <dbReference type="EMBL" id="MQU41156.1"/>
    </source>
</evidence>
<protein>
    <submittedName>
        <fullName evidence="2">Transcriptional regulator</fullName>
    </submittedName>
</protein>
<evidence type="ECO:0000259" key="1">
    <source>
        <dbReference type="Pfam" id="PF08765"/>
    </source>
</evidence>
<dbReference type="EMBL" id="WIVV01000003">
    <property type="protein sequence ID" value="MQU41156.1"/>
    <property type="molecule type" value="Genomic_DNA"/>
</dbReference>
<organism evidence="2 3">
    <name type="scientific">Pseudomonas helleri</name>
    <dbReference type="NCBI Taxonomy" id="1608996"/>
    <lineage>
        <taxon>Bacteria</taxon>
        <taxon>Pseudomonadati</taxon>
        <taxon>Pseudomonadota</taxon>
        <taxon>Gammaproteobacteria</taxon>
        <taxon>Pseudomonadales</taxon>
        <taxon>Pseudomonadaceae</taxon>
        <taxon>Pseudomonas</taxon>
    </lineage>
</organism>
<proteinExistence type="predicted"/>
<dbReference type="Proteomes" id="UP000466863">
    <property type="component" value="Unassembled WGS sequence"/>
</dbReference>
<dbReference type="Gene3D" id="1.10.10.60">
    <property type="entry name" value="Homeodomain-like"/>
    <property type="match status" value="1"/>
</dbReference>
<accession>A0A6I1WJ43</accession>
<dbReference type="AlphaFoldDB" id="A0A6I1WJ43"/>
<comment type="caution">
    <text evidence="2">The sequence shown here is derived from an EMBL/GenBank/DDBJ whole genome shotgun (WGS) entry which is preliminary data.</text>
</comment>
<dbReference type="PANTHER" id="PTHR37812:SF1">
    <property type="entry name" value="MU-LIKE PROPHAGE FLUMU PROTEIN C"/>
    <property type="match status" value="1"/>
</dbReference>
<dbReference type="RefSeq" id="WP_153355351.1">
    <property type="nucleotide sequence ID" value="NZ_WIVV01000003.1"/>
</dbReference>
<dbReference type="PANTHER" id="PTHR37812">
    <property type="entry name" value="MU-LIKE PROPHAGE FLUMU PROTEIN C"/>
    <property type="match status" value="1"/>
</dbReference>
<dbReference type="InterPro" id="IPR014875">
    <property type="entry name" value="Mor_transcription_activator"/>
</dbReference>
<gene>
    <name evidence="2" type="ORF">GHO28_01355</name>
</gene>
<dbReference type="Pfam" id="PF08765">
    <property type="entry name" value="Mor"/>
    <property type="match status" value="1"/>
</dbReference>
<evidence type="ECO:0000313" key="3">
    <source>
        <dbReference type="Proteomes" id="UP000466863"/>
    </source>
</evidence>
<sequence>MTEQLFPDDSDKLDPAKVLAHMQDPAVITRWEGTLKEMVEIAEAKLKTELKDGATPSELARHVVFAICDTLGGSVVYLPRGDSLKRAMRDAAIFHDWREKNIQPIELARKYRLISQTIYDILARQRALHRKSEPDLFGFDNTGERRIH</sequence>
<feature type="domain" description="Mor transcription activator" evidence="1">
    <location>
        <begin position="30"/>
        <end position="132"/>
    </location>
</feature>